<dbReference type="AlphaFoldDB" id="A0A6A6V656"/>
<accession>A0A6A6V656</accession>
<name>A0A6A6V656_9PLEO</name>
<dbReference type="Proteomes" id="UP000799440">
    <property type="component" value="Unassembled WGS sequence"/>
</dbReference>
<gene>
    <name evidence="1" type="ORF">M011DRAFT_164477</name>
</gene>
<proteinExistence type="predicted"/>
<evidence type="ECO:0000313" key="2">
    <source>
        <dbReference type="Proteomes" id="UP000799440"/>
    </source>
</evidence>
<dbReference type="EMBL" id="MU006587">
    <property type="protein sequence ID" value="KAF2744697.1"/>
    <property type="molecule type" value="Genomic_DNA"/>
</dbReference>
<organism evidence="1 2">
    <name type="scientific">Sporormia fimetaria CBS 119925</name>
    <dbReference type="NCBI Taxonomy" id="1340428"/>
    <lineage>
        <taxon>Eukaryota</taxon>
        <taxon>Fungi</taxon>
        <taxon>Dikarya</taxon>
        <taxon>Ascomycota</taxon>
        <taxon>Pezizomycotina</taxon>
        <taxon>Dothideomycetes</taxon>
        <taxon>Pleosporomycetidae</taxon>
        <taxon>Pleosporales</taxon>
        <taxon>Sporormiaceae</taxon>
        <taxon>Sporormia</taxon>
    </lineage>
</organism>
<reference evidence="1" key="1">
    <citation type="journal article" date="2020" name="Stud. Mycol.">
        <title>101 Dothideomycetes genomes: a test case for predicting lifestyles and emergence of pathogens.</title>
        <authorList>
            <person name="Haridas S."/>
            <person name="Albert R."/>
            <person name="Binder M."/>
            <person name="Bloem J."/>
            <person name="Labutti K."/>
            <person name="Salamov A."/>
            <person name="Andreopoulos B."/>
            <person name="Baker S."/>
            <person name="Barry K."/>
            <person name="Bills G."/>
            <person name="Bluhm B."/>
            <person name="Cannon C."/>
            <person name="Castanera R."/>
            <person name="Culley D."/>
            <person name="Daum C."/>
            <person name="Ezra D."/>
            <person name="Gonzalez J."/>
            <person name="Henrissat B."/>
            <person name="Kuo A."/>
            <person name="Liang C."/>
            <person name="Lipzen A."/>
            <person name="Lutzoni F."/>
            <person name="Magnuson J."/>
            <person name="Mondo S."/>
            <person name="Nolan M."/>
            <person name="Ohm R."/>
            <person name="Pangilinan J."/>
            <person name="Park H.-J."/>
            <person name="Ramirez L."/>
            <person name="Alfaro M."/>
            <person name="Sun H."/>
            <person name="Tritt A."/>
            <person name="Yoshinaga Y."/>
            <person name="Zwiers L.-H."/>
            <person name="Turgeon B."/>
            <person name="Goodwin S."/>
            <person name="Spatafora J."/>
            <person name="Crous P."/>
            <person name="Grigoriev I."/>
        </authorList>
    </citation>
    <scope>NUCLEOTIDE SEQUENCE</scope>
    <source>
        <strain evidence="1">CBS 119925</strain>
    </source>
</reference>
<protein>
    <submittedName>
        <fullName evidence="1">Uncharacterized protein</fullName>
    </submittedName>
</protein>
<evidence type="ECO:0000313" key="1">
    <source>
        <dbReference type="EMBL" id="KAF2744697.1"/>
    </source>
</evidence>
<keyword evidence="2" id="KW-1185">Reference proteome</keyword>
<sequence length="186" mass="19878">MTGLIALLGRLEPVRPLLTIVLLLLVVRVRVPSGGRRRLVASGSSTRGRELRELRGKRHASGRAARSRREPWHVGNRWRYKATRRGKSARREWRRRTVPAPVVVVPSTRVVIAASTSSVATSIIVPAAIVVVPLSSSASAVPAAATSAPASTTAASSAADHGFILFVEGGRREDDAIEELGLVCVL</sequence>